<dbReference type="OrthoDB" id="448427at2759"/>
<evidence type="ECO:0000256" key="7">
    <source>
        <dbReference type="ARBA" id="ARBA00023136"/>
    </source>
</evidence>
<dbReference type="VEuPathDB" id="FungiDB:SDRG_08929"/>
<evidence type="ECO:0000256" key="8">
    <source>
        <dbReference type="PROSITE-ProRule" id="PRU00282"/>
    </source>
</evidence>
<feature type="repeat" description="Solcar" evidence="8">
    <location>
        <begin position="21"/>
        <end position="108"/>
    </location>
</feature>
<dbReference type="GO" id="GO:0016020">
    <property type="term" value="C:membrane"/>
    <property type="evidence" value="ECO:0007669"/>
    <property type="project" value="UniProtKB-SubCell"/>
</dbReference>
<evidence type="ECO:0000313" key="10">
    <source>
        <dbReference type="EMBL" id="EQC33414.1"/>
    </source>
</evidence>
<dbReference type="GeneID" id="19949656"/>
<organism evidence="10 11">
    <name type="scientific">Saprolegnia diclina (strain VS20)</name>
    <dbReference type="NCBI Taxonomy" id="1156394"/>
    <lineage>
        <taxon>Eukaryota</taxon>
        <taxon>Sar</taxon>
        <taxon>Stramenopiles</taxon>
        <taxon>Oomycota</taxon>
        <taxon>Saprolegniomycetes</taxon>
        <taxon>Saprolegniales</taxon>
        <taxon>Saprolegniaceae</taxon>
        <taxon>Saprolegnia</taxon>
    </lineage>
</organism>
<sequence>MHQQHDPLAAPSATWQLPVASALLKNLVSGSVAGAVTDSLLLPFDTVNLRFKVQCTSPPKYTGIAHAWKTILKEEGLRGFFGGLATTLLMAPINTGIYYAAYEVGKATLTSVVPDEHESIAYFAAGAFSELCSSVTNVPTEVMKARMQLGQNPKNATGGWSKHTSNYRGTFHAVQSIVRHEGVAGLYSGYASCLTVDASYAGFCFVFYEGLKKHYRTSMDRPPGAAETVAIGAVAGAGAAMLTNPLDVVTLRLMTQGTHKIYRGIFHCLQRSIAEEGIRILWKGSATRMMSTVPSTGISFGVYESMKGLLGDDVDFSFGDD</sequence>
<dbReference type="AlphaFoldDB" id="T0Q6E5"/>
<keyword evidence="5" id="KW-0677">Repeat</keyword>
<accession>T0Q6E5</accession>
<dbReference type="PRINTS" id="PR00926">
    <property type="entry name" value="MITOCARRIER"/>
</dbReference>
<dbReference type="OMA" id="FFGVYEF"/>
<dbReference type="InterPro" id="IPR002067">
    <property type="entry name" value="MCP"/>
</dbReference>
<dbReference type="EMBL" id="JH767159">
    <property type="protein sequence ID" value="EQC33414.1"/>
    <property type="molecule type" value="Genomic_DNA"/>
</dbReference>
<dbReference type="eggNOG" id="KOG0768">
    <property type="taxonomic scope" value="Eukaryota"/>
</dbReference>
<evidence type="ECO:0000256" key="5">
    <source>
        <dbReference type="ARBA" id="ARBA00022737"/>
    </source>
</evidence>
<dbReference type="Pfam" id="PF00153">
    <property type="entry name" value="Mito_carr"/>
    <property type="match status" value="3"/>
</dbReference>
<feature type="repeat" description="Solcar" evidence="8">
    <location>
        <begin position="117"/>
        <end position="214"/>
    </location>
</feature>
<keyword evidence="7 8" id="KW-0472">Membrane</keyword>
<feature type="repeat" description="Solcar" evidence="8">
    <location>
        <begin position="223"/>
        <end position="309"/>
    </location>
</feature>
<comment type="similarity">
    <text evidence="2 9">Belongs to the mitochondrial carrier (TC 2.A.29) family.</text>
</comment>
<dbReference type="InterPro" id="IPR023395">
    <property type="entry name" value="MCP_dom_sf"/>
</dbReference>
<gene>
    <name evidence="10" type="ORF">SDRG_08929</name>
</gene>
<dbReference type="GO" id="GO:0055085">
    <property type="term" value="P:transmembrane transport"/>
    <property type="evidence" value="ECO:0007669"/>
    <property type="project" value="InterPro"/>
</dbReference>
<dbReference type="SUPFAM" id="SSF103506">
    <property type="entry name" value="Mitochondrial carrier"/>
    <property type="match status" value="1"/>
</dbReference>
<dbReference type="InParanoid" id="T0Q6E5"/>
<evidence type="ECO:0008006" key="12">
    <source>
        <dbReference type="Google" id="ProtNLM"/>
    </source>
</evidence>
<dbReference type="PANTHER" id="PTHR45667">
    <property type="entry name" value="S-ADENOSYLMETHIONINE MITOCHONDRIAL CARRIER PROTEIN"/>
    <property type="match status" value="1"/>
</dbReference>
<comment type="subcellular location">
    <subcellularLocation>
        <location evidence="1">Membrane</location>
        <topology evidence="1">Multi-pass membrane protein</topology>
    </subcellularLocation>
</comment>
<evidence type="ECO:0000313" key="11">
    <source>
        <dbReference type="Proteomes" id="UP000030762"/>
    </source>
</evidence>
<evidence type="ECO:0000256" key="3">
    <source>
        <dbReference type="ARBA" id="ARBA00022448"/>
    </source>
</evidence>
<evidence type="ECO:0000256" key="6">
    <source>
        <dbReference type="ARBA" id="ARBA00022989"/>
    </source>
</evidence>
<dbReference type="PROSITE" id="PS50920">
    <property type="entry name" value="SOLCAR"/>
    <property type="match status" value="3"/>
</dbReference>
<keyword evidence="4 8" id="KW-0812">Transmembrane</keyword>
<dbReference type="Gene3D" id="1.50.40.10">
    <property type="entry name" value="Mitochondrial carrier domain"/>
    <property type="match status" value="1"/>
</dbReference>
<evidence type="ECO:0000256" key="9">
    <source>
        <dbReference type="RuleBase" id="RU000488"/>
    </source>
</evidence>
<protein>
    <recommendedName>
        <fullName evidence="12">Solute carrier family 25, member 46</fullName>
    </recommendedName>
</protein>
<keyword evidence="3 9" id="KW-0813">Transport</keyword>
<keyword evidence="6" id="KW-1133">Transmembrane helix</keyword>
<dbReference type="InterPro" id="IPR018108">
    <property type="entry name" value="MCP_transmembrane"/>
</dbReference>
<proteinExistence type="inferred from homology"/>
<evidence type="ECO:0000256" key="1">
    <source>
        <dbReference type="ARBA" id="ARBA00004141"/>
    </source>
</evidence>
<name>T0Q6E5_SAPDV</name>
<keyword evidence="11" id="KW-1185">Reference proteome</keyword>
<evidence type="ECO:0000256" key="4">
    <source>
        <dbReference type="ARBA" id="ARBA00022692"/>
    </source>
</evidence>
<dbReference type="RefSeq" id="XP_008613054.1">
    <property type="nucleotide sequence ID" value="XM_008614832.1"/>
</dbReference>
<reference evidence="10 11" key="1">
    <citation type="submission" date="2012-04" db="EMBL/GenBank/DDBJ databases">
        <title>The Genome Sequence of Saprolegnia declina VS20.</title>
        <authorList>
            <consortium name="The Broad Institute Genome Sequencing Platform"/>
            <person name="Russ C."/>
            <person name="Nusbaum C."/>
            <person name="Tyler B."/>
            <person name="van West P."/>
            <person name="Dieguez-Uribeondo J."/>
            <person name="de Bruijn I."/>
            <person name="Tripathy S."/>
            <person name="Jiang R."/>
            <person name="Young S.K."/>
            <person name="Zeng Q."/>
            <person name="Gargeya S."/>
            <person name="Fitzgerald M."/>
            <person name="Haas B."/>
            <person name="Abouelleil A."/>
            <person name="Alvarado L."/>
            <person name="Arachchi H.M."/>
            <person name="Berlin A."/>
            <person name="Chapman S.B."/>
            <person name="Goldberg J."/>
            <person name="Griggs A."/>
            <person name="Gujja S."/>
            <person name="Hansen M."/>
            <person name="Howarth C."/>
            <person name="Imamovic A."/>
            <person name="Larimer J."/>
            <person name="McCowen C."/>
            <person name="Montmayeur A."/>
            <person name="Murphy C."/>
            <person name="Neiman D."/>
            <person name="Pearson M."/>
            <person name="Priest M."/>
            <person name="Roberts A."/>
            <person name="Saif S."/>
            <person name="Shea T."/>
            <person name="Sisk P."/>
            <person name="Sykes S."/>
            <person name="Wortman J."/>
            <person name="Nusbaum C."/>
            <person name="Birren B."/>
        </authorList>
    </citation>
    <scope>NUCLEOTIDE SEQUENCE [LARGE SCALE GENOMIC DNA]</scope>
    <source>
        <strain evidence="10 11">VS20</strain>
    </source>
</reference>
<evidence type="ECO:0000256" key="2">
    <source>
        <dbReference type="ARBA" id="ARBA00006375"/>
    </source>
</evidence>
<dbReference type="Proteomes" id="UP000030762">
    <property type="component" value="Unassembled WGS sequence"/>
</dbReference>